<protein>
    <submittedName>
        <fullName evidence="2">Uncharacterized protein</fullName>
    </submittedName>
</protein>
<proteinExistence type="predicted"/>
<accession>A0A136J0N8</accession>
<gene>
    <name evidence="2" type="ORF">Micbo1qcDRAFT_175802</name>
</gene>
<feature type="region of interest" description="Disordered" evidence="1">
    <location>
        <begin position="327"/>
        <end position="365"/>
    </location>
</feature>
<dbReference type="EMBL" id="KQ964251">
    <property type="protein sequence ID" value="KXJ90781.1"/>
    <property type="molecule type" value="Genomic_DNA"/>
</dbReference>
<feature type="compositionally biased region" description="Polar residues" evidence="1">
    <location>
        <begin position="331"/>
        <end position="346"/>
    </location>
</feature>
<sequence length="410" mass="41919">MAAPMTLASVCSARTSPSQMQSAGQAHVRSVYLPGASTMQASFNFLECPGVPGGRCVCFCGAGTADSNGTSALPWLPRDSTSEIATLGIAPASLLWSRADDRGPGASLCCDSPKAEQARPGQAGTGWCLQRRSVAIRVLPGTNAAALQTLVLVTCARNNALAASGMIGRPFGARYGAATAWRPPCRAAGHVLESWRCSVLLVTWSDGGRLTLARSWLRVGLGQLPSSLPAAALLAVVAGLSSGVRGVLGVLDVLVARCQPVQSAPEGHPAKAGFVGPLAAMLSQSCVGALGALERSMLCRADQGAGWQAGRSPPQRAPLHLAAITSRGRGKTTNLESQAQSQSPHRVSTPLLPHSAAPRQPVSSQPGGTIVAAILTIPRFPAKPKSALPLCTLLPGSSASSNPTQASILS</sequence>
<organism evidence="2 3">
    <name type="scientific">Microdochium bolleyi</name>
    <dbReference type="NCBI Taxonomy" id="196109"/>
    <lineage>
        <taxon>Eukaryota</taxon>
        <taxon>Fungi</taxon>
        <taxon>Dikarya</taxon>
        <taxon>Ascomycota</taxon>
        <taxon>Pezizomycotina</taxon>
        <taxon>Sordariomycetes</taxon>
        <taxon>Xylariomycetidae</taxon>
        <taxon>Xylariales</taxon>
        <taxon>Microdochiaceae</taxon>
        <taxon>Microdochium</taxon>
    </lineage>
</organism>
<keyword evidence="3" id="KW-1185">Reference proteome</keyword>
<dbReference type="InParanoid" id="A0A136J0N8"/>
<evidence type="ECO:0000313" key="3">
    <source>
        <dbReference type="Proteomes" id="UP000070501"/>
    </source>
</evidence>
<dbReference type="Proteomes" id="UP000070501">
    <property type="component" value="Unassembled WGS sequence"/>
</dbReference>
<reference evidence="3" key="1">
    <citation type="submission" date="2016-02" db="EMBL/GenBank/DDBJ databases">
        <title>Draft genome sequence of Microdochium bolleyi, a fungal endophyte of beachgrass.</title>
        <authorList>
            <consortium name="DOE Joint Genome Institute"/>
            <person name="David A.S."/>
            <person name="May G."/>
            <person name="Haridas S."/>
            <person name="Lim J."/>
            <person name="Wang M."/>
            <person name="Labutti K."/>
            <person name="Lipzen A."/>
            <person name="Barry K."/>
            <person name="Grigoriev I.V."/>
        </authorList>
    </citation>
    <scope>NUCLEOTIDE SEQUENCE [LARGE SCALE GENOMIC DNA]</scope>
    <source>
        <strain evidence="3">J235TASD1</strain>
    </source>
</reference>
<name>A0A136J0N8_9PEZI</name>
<evidence type="ECO:0000256" key="1">
    <source>
        <dbReference type="SAM" id="MobiDB-lite"/>
    </source>
</evidence>
<dbReference type="AlphaFoldDB" id="A0A136J0N8"/>
<evidence type="ECO:0000313" key="2">
    <source>
        <dbReference type="EMBL" id="KXJ90781.1"/>
    </source>
</evidence>